<protein>
    <recommendedName>
        <fullName evidence="8">Phospho-2-dehydro-3-deoxyheptonate aldolase</fullName>
        <ecNumber evidence="8">2.5.1.54</ecNumber>
    </recommendedName>
</protein>
<gene>
    <name evidence="10" type="ORF">MKI79_10415</name>
</gene>
<organism evidence="10 11">
    <name type="scientific">Acinetobacter sedimenti</name>
    <dbReference type="NCBI Taxonomy" id="2919922"/>
    <lineage>
        <taxon>Bacteria</taxon>
        <taxon>Pseudomonadati</taxon>
        <taxon>Pseudomonadota</taxon>
        <taxon>Gammaproteobacteria</taxon>
        <taxon>Moraxellales</taxon>
        <taxon>Moraxellaceae</taxon>
        <taxon>Acinetobacter</taxon>
    </lineage>
</organism>
<dbReference type="InterPro" id="IPR013785">
    <property type="entry name" value="Aldolase_TIM"/>
</dbReference>
<proteinExistence type="inferred from homology"/>
<evidence type="ECO:0000256" key="8">
    <source>
        <dbReference type="PIRNR" id="PIRNR001361"/>
    </source>
</evidence>
<evidence type="ECO:0000256" key="5">
    <source>
        <dbReference type="ARBA" id="ARBA00022679"/>
    </source>
</evidence>
<dbReference type="AlphaFoldDB" id="A0A9X1WYL7"/>
<evidence type="ECO:0000313" key="10">
    <source>
        <dbReference type="EMBL" id="MCJ8147300.1"/>
    </source>
</evidence>
<sequence>MSNLNAQLNIQQLNTDSKVTSQSTALPSPNALKQKYALSQIAQQQISQHRQEIKNILNGDDPRLLVIVGPCSIHEPQAILEYAQRLKILVEQHQNSLKIVMRTYLEKPRSTVGWKGYVYDPSLKGQSNLTEGLHLSRELLVKIAELGLPMATEVLNPMLSHYFDDLYSWGAIGARTSESQIHREIASDLPYALGFKNGTDGNVDIALDAMQSASNPHQFLGLNDQGQSALIESIGNDSLQVILRGSQHGTNYDLASVQAVQQRMQKRNMHGAIIIDCSHGNSQKNPDLQPQVLKTIAEQLAESKVKGVMIESHLQHGKQSIDAEVLQYGCSVTDGCIGWAETESALADLALHVTKCQNSKNQMKDQTLQELIQTQKLECV</sequence>
<dbReference type="EC" id="2.5.1.54" evidence="8"/>
<evidence type="ECO:0000256" key="1">
    <source>
        <dbReference type="ARBA" id="ARBA00003726"/>
    </source>
</evidence>
<dbReference type="SUPFAM" id="SSF51569">
    <property type="entry name" value="Aldolase"/>
    <property type="match status" value="1"/>
</dbReference>
<evidence type="ECO:0000313" key="11">
    <source>
        <dbReference type="Proteomes" id="UP001139701"/>
    </source>
</evidence>
<dbReference type="Gene3D" id="3.20.20.70">
    <property type="entry name" value="Aldolase class I"/>
    <property type="match status" value="1"/>
</dbReference>
<dbReference type="NCBIfam" id="TIGR00034">
    <property type="entry name" value="aroFGH"/>
    <property type="match status" value="1"/>
</dbReference>
<keyword evidence="5 8" id="KW-0808">Transferase</keyword>
<dbReference type="PANTHER" id="PTHR21225:SF12">
    <property type="entry name" value="PHOSPHO-2-DEHYDRO-3-DEOXYHEPTONATE ALDOLASE, TYROSINE-INHIBITED"/>
    <property type="match status" value="1"/>
</dbReference>
<evidence type="ECO:0000256" key="6">
    <source>
        <dbReference type="ARBA" id="ARBA00023141"/>
    </source>
</evidence>
<dbReference type="InterPro" id="IPR006219">
    <property type="entry name" value="DAHP_synth_1"/>
</dbReference>
<dbReference type="GO" id="GO:0009073">
    <property type="term" value="P:aromatic amino acid family biosynthetic process"/>
    <property type="evidence" value="ECO:0007669"/>
    <property type="project" value="UniProtKB-KW"/>
</dbReference>
<comment type="catalytic activity">
    <reaction evidence="7 8">
        <text>D-erythrose 4-phosphate + phosphoenolpyruvate + H2O = 7-phospho-2-dehydro-3-deoxy-D-arabino-heptonate + phosphate</text>
        <dbReference type="Rhea" id="RHEA:14717"/>
        <dbReference type="ChEBI" id="CHEBI:15377"/>
        <dbReference type="ChEBI" id="CHEBI:16897"/>
        <dbReference type="ChEBI" id="CHEBI:43474"/>
        <dbReference type="ChEBI" id="CHEBI:58394"/>
        <dbReference type="ChEBI" id="CHEBI:58702"/>
        <dbReference type="EC" id="2.5.1.54"/>
    </reaction>
</comment>
<name>A0A9X1WYL7_9GAMM</name>
<keyword evidence="6 8" id="KW-0057">Aromatic amino acid biosynthesis</keyword>
<evidence type="ECO:0000256" key="7">
    <source>
        <dbReference type="ARBA" id="ARBA00047508"/>
    </source>
</evidence>
<comment type="caution">
    <text evidence="10">The sequence shown here is derived from an EMBL/GenBank/DDBJ whole genome shotgun (WGS) entry which is preliminary data.</text>
</comment>
<comment type="function">
    <text evidence="1 8">Stereospecific condensation of phosphoenolpyruvate (PEP) and D-erythrose-4-phosphate (E4P) giving rise to 3-deoxy-D-arabino-heptulosonate-7-phosphate (DAHP).</text>
</comment>
<dbReference type="GO" id="GO:0008652">
    <property type="term" value="P:amino acid biosynthetic process"/>
    <property type="evidence" value="ECO:0007669"/>
    <property type="project" value="UniProtKB-KW"/>
</dbReference>
<dbReference type="NCBIfam" id="NF009395">
    <property type="entry name" value="PRK12755.1"/>
    <property type="match status" value="1"/>
</dbReference>
<comment type="pathway">
    <text evidence="2 8">Metabolic intermediate biosynthesis; chorismate biosynthesis; chorismate from D-erythrose 4-phosphate and phosphoenolpyruvate: step 1/7.</text>
</comment>
<dbReference type="Pfam" id="PF00793">
    <property type="entry name" value="DAHP_synth_1"/>
    <property type="match status" value="1"/>
</dbReference>
<evidence type="ECO:0000259" key="9">
    <source>
        <dbReference type="Pfam" id="PF00793"/>
    </source>
</evidence>
<feature type="domain" description="DAHP synthetase I/KDSA" evidence="9">
    <location>
        <begin position="50"/>
        <end position="344"/>
    </location>
</feature>
<keyword evidence="11" id="KW-1185">Reference proteome</keyword>
<reference evidence="10" key="1">
    <citation type="submission" date="2022-02" db="EMBL/GenBank/DDBJ databases">
        <title>Acinetobacter A3.8 sp. nov., isolated from Sediment (Zhairuo Island).</title>
        <authorList>
            <person name="Zheng K."/>
        </authorList>
    </citation>
    <scope>NUCLEOTIDE SEQUENCE</scope>
    <source>
        <strain evidence="10">A3.8</strain>
    </source>
</reference>
<dbReference type="InterPro" id="IPR006218">
    <property type="entry name" value="DAHP1/KDSA"/>
</dbReference>
<evidence type="ECO:0000256" key="4">
    <source>
        <dbReference type="ARBA" id="ARBA00022605"/>
    </source>
</evidence>
<dbReference type="EMBL" id="JAKUML010000018">
    <property type="protein sequence ID" value="MCJ8147300.1"/>
    <property type="molecule type" value="Genomic_DNA"/>
</dbReference>
<evidence type="ECO:0000256" key="3">
    <source>
        <dbReference type="ARBA" id="ARBA00007985"/>
    </source>
</evidence>
<dbReference type="PIRSF" id="PIRSF001361">
    <property type="entry name" value="DAHP_synthase"/>
    <property type="match status" value="1"/>
</dbReference>
<dbReference type="PANTHER" id="PTHR21225">
    <property type="entry name" value="PHOSPHO-2-DEHYDRO-3-DEOXYHEPTONATE ALDOLASE DAHP SYNTHETASE"/>
    <property type="match status" value="1"/>
</dbReference>
<dbReference type="RefSeq" id="WP_241573145.1">
    <property type="nucleotide sequence ID" value="NZ_JAKUML010000018.1"/>
</dbReference>
<comment type="similarity">
    <text evidence="3 8">Belongs to the class-I DAHP synthase family.</text>
</comment>
<dbReference type="GO" id="GO:0005737">
    <property type="term" value="C:cytoplasm"/>
    <property type="evidence" value="ECO:0007669"/>
    <property type="project" value="TreeGrafter"/>
</dbReference>
<dbReference type="GO" id="GO:0003849">
    <property type="term" value="F:3-deoxy-7-phosphoheptulonate synthase activity"/>
    <property type="evidence" value="ECO:0007669"/>
    <property type="project" value="UniProtKB-EC"/>
</dbReference>
<evidence type="ECO:0000256" key="2">
    <source>
        <dbReference type="ARBA" id="ARBA00004688"/>
    </source>
</evidence>
<keyword evidence="4 8" id="KW-0028">Amino-acid biosynthesis</keyword>
<dbReference type="Proteomes" id="UP001139701">
    <property type="component" value="Unassembled WGS sequence"/>
</dbReference>
<accession>A0A9X1WYL7</accession>